<evidence type="ECO:0000313" key="1">
    <source>
        <dbReference type="EMBL" id="KAL3528185.1"/>
    </source>
</evidence>
<name>A0ABD3A8R2_9GENT</name>
<keyword evidence="2" id="KW-1185">Reference proteome</keyword>
<sequence length="94" mass="10536">MDGQFLLASYTIEKLIQWTAVLLLIAEKKNALYTKKSAESIPTKSSSWAEKFNCDRKLHSSPAIVANKSMQEPLGSIARQTLSKYATTELELMQ</sequence>
<protein>
    <submittedName>
        <fullName evidence="1">Uncharacterized protein</fullName>
    </submittedName>
</protein>
<gene>
    <name evidence="1" type="ORF">ACH5RR_012841</name>
</gene>
<evidence type="ECO:0000313" key="2">
    <source>
        <dbReference type="Proteomes" id="UP001630127"/>
    </source>
</evidence>
<organism evidence="1 2">
    <name type="scientific">Cinchona calisaya</name>
    <dbReference type="NCBI Taxonomy" id="153742"/>
    <lineage>
        <taxon>Eukaryota</taxon>
        <taxon>Viridiplantae</taxon>
        <taxon>Streptophyta</taxon>
        <taxon>Embryophyta</taxon>
        <taxon>Tracheophyta</taxon>
        <taxon>Spermatophyta</taxon>
        <taxon>Magnoliopsida</taxon>
        <taxon>eudicotyledons</taxon>
        <taxon>Gunneridae</taxon>
        <taxon>Pentapetalae</taxon>
        <taxon>asterids</taxon>
        <taxon>lamiids</taxon>
        <taxon>Gentianales</taxon>
        <taxon>Rubiaceae</taxon>
        <taxon>Cinchonoideae</taxon>
        <taxon>Cinchoneae</taxon>
        <taxon>Cinchona</taxon>
    </lineage>
</organism>
<reference evidence="1 2" key="1">
    <citation type="submission" date="2024-11" db="EMBL/GenBank/DDBJ databases">
        <title>A near-complete genome assembly of Cinchona calisaya.</title>
        <authorList>
            <person name="Lian D.C."/>
            <person name="Zhao X.W."/>
            <person name="Wei L."/>
        </authorList>
    </citation>
    <scope>NUCLEOTIDE SEQUENCE [LARGE SCALE GENOMIC DNA]</scope>
    <source>
        <tissue evidence="1">Nenye</tissue>
    </source>
</reference>
<dbReference type="EMBL" id="JBJUIK010000005">
    <property type="protein sequence ID" value="KAL3528185.1"/>
    <property type="molecule type" value="Genomic_DNA"/>
</dbReference>
<accession>A0ABD3A8R2</accession>
<comment type="caution">
    <text evidence="1">The sequence shown here is derived from an EMBL/GenBank/DDBJ whole genome shotgun (WGS) entry which is preliminary data.</text>
</comment>
<dbReference type="AlphaFoldDB" id="A0ABD3A8R2"/>
<proteinExistence type="predicted"/>
<dbReference type="Proteomes" id="UP001630127">
    <property type="component" value="Unassembled WGS sequence"/>
</dbReference>